<dbReference type="OrthoDB" id="6621455at2759"/>
<keyword evidence="3" id="KW-1185">Reference proteome</keyword>
<evidence type="ECO:0000313" key="3">
    <source>
        <dbReference type="Proteomes" id="UP000694846"/>
    </source>
</evidence>
<dbReference type="RefSeq" id="XP_025407247.1">
    <property type="nucleotide sequence ID" value="XM_025551462.1"/>
</dbReference>
<dbReference type="PANTHER" id="PTHR45749:SF21">
    <property type="entry name" value="DUF4371 DOMAIN-CONTAINING PROTEIN"/>
    <property type="match status" value="1"/>
</dbReference>
<feature type="domain" description="DUF4371" evidence="2">
    <location>
        <begin position="259"/>
        <end position="435"/>
    </location>
</feature>
<name>A0A8B8FA31_9HEMI</name>
<dbReference type="Pfam" id="PF14291">
    <property type="entry name" value="DUF4371"/>
    <property type="match status" value="1"/>
</dbReference>
<dbReference type="GeneID" id="112681202"/>
<dbReference type="InterPro" id="IPR012337">
    <property type="entry name" value="RNaseH-like_sf"/>
</dbReference>
<gene>
    <name evidence="4" type="primary">LOC112681202</name>
</gene>
<dbReference type="InterPro" id="IPR025398">
    <property type="entry name" value="DUF4371"/>
</dbReference>
<evidence type="ECO:0000313" key="4">
    <source>
        <dbReference type="RefSeq" id="XP_025407247.1"/>
    </source>
</evidence>
<evidence type="ECO:0000259" key="2">
    <source>
        <dbReference type="Pfam" id="PF14291"/>
    </source>
</evidence>
<feature type="compositionally biased region" description="Polar residues" evidence="1">
    <location>
        <begin position="8"/>
        <end position="20"/>
    </location>
</feature>
<dbReference type="PANTHER" id="PTHR45749">
    <property type="match status" value="1"/>
</dbReference>
<organism evidence="3 4">
    <name type="scientific">Sipha flava</name>
    <name type="common">yellow sugarcane aphid</name>
    <dbReference type="NCBI Taxonomy" id="143950"/>
    <lineage>
        <taxon>Eukaryota</taxon>
        <taxon>Metazoa</taxon>
        <taxon>Ecdysozoa</taxon>
        <taxon>Arthropoda</taxon>
        <taxon>Hexapoda</taxon>
        <taxon>Insecta</taxon>
        <taxon>Pterygota</taxon>
        <taxon>Neoptera</taxon>
        <taxon>Paraneoptera</taxon>
        <taxon>Hemiptera</taxon>
        <taxon>Sternorrhyncha</taxon>
        <taxon>Aphidomorpha</taxon>
        <taxon>Aphidoidea</taxon>
        <taxon>Aphididae</taxon>
        <taxon>Sipha</taxon>
    </lineage>
</organism>
<dbReference type="AlphaFoldDB" id="A0A8B8FA31"/>
<reference evidence="4" key="1">
    <citation type="submission" date="2025-08" db="UniProtKB">
        <authorList>
            <consortium name="RefSeq"/>
        </authorList>
    </citation>
    <scope>IDENTIFICATION</scope>
    <source>
        <tissue evidence="4">Whole body</tissue>
    </source>
</reference>
<sequence>METEPSTDNETQSSENQYGECTNELIAKSTNIEKEAPIETCSNSIGNECSINLVAADVVVMETETSTEFIDNQYDELIAISTNKDLESPIETHKNTFGNELSKFGSDPVIFSSIQTQSLSPEILDYLFKCGPMQPSSSEMPKNCFPKDSHGRSFHDNWFWKKLLTGELIRRKWMSYSKIQNRLYCLNCALFGINRKCHWVCDGFAEWKNGPIKITRHEITENHVFASIKASYKEASFPLLPSLKENEMKKIVQNKEVIRHLIDIVLYLGRHCLPFRGHREGWKDDVRGNFKDLAILLAKYSPPLSCHLTEVQIRGKHTQNFISWNRQNQLILAIATNIRNTIKNEILNAKFFSLSLDTTFDVSRKEQLSLVIRYINKSNGVVDERLIAVRETLMTTDQHLFTVLDDICKDMCLDWKTYLIGQSYDGAASMRGAYNDLQAIVKEHNSSATYVWCWAHKFNLVIVDAVSSCSQARDLFGTLETLYDYIGSSKKRVGLYSASQRKIYPRKPLRRLKRVDTTRWTSHSAALCTVFDTYDSIIDTLEDLQHDFDRISSVKASSLINYLLSERVNINLLGASEYVKLILEKIHTFRR</sequence>
<dbReference type="SUPFAM" id="SSF53098">
    <property type="entry name" value="Ribonuclease H-like"/>
    <property type="match status" value="1"/>
</dbReference>
<dbReference type="Proteomes" id="UP000694846">
    <property type="component" value="Unplaced"/>
</dbReference>
<protein>
    <submittedName>
        <fullName evidence="4">Zinc finger MYM-type protein 1-like</fullName>
    </submittedName>
</protein>
<feature type="region of interest" description="Disordered" evidence="1">
    <location>
        <begin position="1"/>
        <end position="20"/>
    </location>
</feature>
<evidence type="ECO:0000256" key="1">
    <source>
        <dbReference type="SAM" id="MobiDB-lite"/>
    </source>
</evidence>
<proteinExistence type="predicted"/>
<accession>A0A8B8FA31</accession>